<organism evidence="2">
    <name type="scientific">Naegleria gruberi</name>
    <name type="common">Amoeba</name>
    <dbReference type="NCBI Taxonomy" id="5762"/>
    <lineage>
        <taxon>Eukaryota</taxon>
        <taxon>Discoba</taxon>
        <taxon>Heterolobosea</taxon>
        <taxon>Tetramitia</taxon>
        <taxon>Eutetramitia</taxon>
        <taxon>Vahlkampfiidae</taxon>
        <taxon>Naegleria</taxon>
    </lineage>
</organism>
<dbReference type="GeneID" id="8859812"/>
<sequence>MSCNRAIIIDLKNIAFDESNVVMYNEKRELSDLSEKLAPCTSVYDNTFFNGSVLIGIKDSSQDDGKDSTKADNINTEWRNSDSFVAFIDDMLNRIITLQFTSVNVVKDFKQNIEQLVNEIQKTGQVVELFRDFLLYEQLLLLYAVVCRFSKVISTIGLRWITSLEDKTLEKTIEHINTCSFVLNVLFSKSKLL</sequence>
<accession>D2W4B0</accession>
<proteinExistence type="predicted"/>
<reference evidence="1 2" key="1">
    <citation type="journal article" date="2010" name="Cell">
        <title>The genome of Naegleria gruberi illuminates early eukaryotic versatility.</title>
        <authorList>
            <person name="Fritz-Laylin L.K."/>
            <person name="Prochnik S.E."/>
            <person name="Ginger M.L."/>
            <person name="Dacks J.B."/>
            <person name="Carpenter M.L."/>
            <person name="Field M.C."/>
            <person name="Kuo A."/>
            <person name="Paredez A."/>
            <person name="Chapman J."/>
            <person name="Pham J."/>
            <person name="Shu S."/>
            <person name="Neupane R."/>
            <person name="Cipriano M."/>
            <person name="Mancuso J."/>
            <person name="Tu H."/>
            <person name="Salamov A."/>
            <person name="Lindquist E."/>
            <person name="Shapiro H."/>
            <person name="Lucas S."/>
            <person name="Grigoriev I.V."/>
            <person name="Cande W.Z."/>
            <person name="Fulton C."/>
            <person name="Rokhsar D.S."/>
            <person name="Dawson S.C."/>
        </authorList>
    </citation>
    <scope>NUCLEOTIDE SEQUENCE [LARGE SCALE GENOMIC DNA]</scope>
    <source>
        <strain evidence="1 2">NEG-M</strain>
    </source>
</reference>
<keyword evidence="2" id="KW-1185">Reference proteome</keyword>
<dbReference type="KEGG" id="ngr:NAEGRDRAFT_76240"/>
<dbReference type="Proteomes" id="UP000006671">
    <property type="component" value="Unassembled WGS sequence"/>
</dbReference>
<evidence type="ECO:0000313" key="1">
    <source>
        <dbReference type="EMBL" id="EFC36100.1"/>
    </source>
</evidence>
<dbReference type="EMBL" id="GG738944">
    <property type="protein sequence ID" value="EFC36100.1"/>
    <property type="molecule type" value="Genomic_DNA"/>
</dbReference>
<name>D2W4B0_NAEGR</name>
<dbReference type="RefSeq" id="XP_002668844.1">
    <property type="nucleotide sequence ID" value="XM_002668798.1"/>
</dbReference>
<gene>
    <name evidence="1" type="ORF">NAEGRDRAFT_76240</name>
</gene>
<evidence type="ECO:0000313" key="2">
    <source>
        <dbReference type="Proteomes" id="UP000006671"/>
    </source>
</evidence>
<dbReference type="AlphaFoldDB" id="D2W4B0"/>
<dbReference type="InParanoid" id="D2W4B0"/>
<dbReference type="VEuPathDB" id="AmoebaDB:NAEGRDRAFT_76240"/>
<protein>
    <submittedName>
        <fullName evidence="1">Predicted protein</fullName>
    </submittedName>
</protein>